<dbReference type="EMBL" id="ML001295">
    <property type="protein sequence ID" value="RKO83389.1"/>
    <property type="molecule type" value="Genomic_DNA"/>
</dbReference>
<keyword evidence="3" id="KW-1185">Reference proteome</keyword>
<feature type="compositionally biased region" description="Polar residues" evidence="1">
    <location>
        <begin position="33"/>
        <end position="43"/>
    </location>
</feature>
<feature type="region of interest" description="Disordered" evidence="1">
    <location>
        <begin position="81"/>
        <end position="107"/>
    </location>
</feature>
<proteinExistence type="predicted"/>
<gene>
    <name evidence="2" type="ORF">BDK51DRAFT_49977</name>
</gene>
<name>A0A4P9VUV2_9FUNG</name>
<evidence type="ECO:0000313" key="2">
    <source>
        <dbReference type="EMBL" id="RKO83389.1"/>
    </source>
</evidence>
<protein>
    <submittedName>
        <fullName evidence="2">Uncharacterized protein</fullName>
    </submittedName>
</protein>
<dbReference type="AlphaFoldDB" id="A0A4P9VUV2"/>
<dbReference type="Proteomes" id="UP000269721">
    <property type="component" value="Unassembled WGS sequence"/>
</dbReference>
<reference evidence="3" key="1">
    <citation type="journal article" date="2018" name="Nat. Microbiol.">
        <title>Leveraging single-cell genomics to expand the fungal tree of life.</title>
        <authorList>
            <person name="Ahrendt S.R."/>
            <person name="Quandt C.A."/>
            <person name="Ciobanu D."/>
            <person name="Clum A."/>
            <person name="Salamov A."/>
            <person name="Andreopoulos B."/>
            <person name="Cheng J.F."/>
            <person name="Woyke T."/>
            <person name="Pelin A."/>
            <person name="Henrissat B."/>
            <person name="Reynolds N.K."/>
            <person name="Benny G.L."/>
            <person name="Smith M.E."/>
            <person name="James T.Y."/>
            <person name="Grigoriev I.V."/>
        </authorList>
    </citation>
    <scope>NUCLEOTIDE SEQUENCE [LARGE SCALE GENOMIC DNA]</scope>
</reference>
<sequence length="311" mass="33885">MAAREDGSPTPPARAPEATGGQADGARNEGCHTPSNESVQGPNDYSGVLPPPFHGDFTFWLPSSTSGHPSISPAYHLRRQPRVRSHPSLHPPTAEAPPPLTDEKAYPPRLSTPYPIWPQLRGLAAVLAFNGGQRADPFLLGRVIVVFVIDDAPVVLGPGFPPWQVDPVSERVIELLDARYRLVDKAERGGVTVVDGQEDIDNHAEDVDEDKVFGPRVKDEAVSGPQRKERTSFSRDIRSMPGRAGKARIERERLADSSLEMKLLIGAGKVMRMAVSLSHFKMKRSAHGESCTNSWVIAEASTLFGRVRTPS</sequence>
<accession>A0A4P9VUV2</accession>
<evidence type="ECO:0000313" key="3">
    <source>
        <dbReference type="Proteomes" id="UP000269721"/>
    </source>
</evidence>
<evidence type="ECO:0000256" key="1">
    <source>
        <dbReference type="SAM" id="MobiDB-lite"/>
    </source>
</evidence>
<feature type="region of interest" description="Disordered" evidence="1">
    <location>
        <begin position="1"/>
        <end position="50"/>
    </location>
</feature>
<organism evidence="2 3">
    <name type="scientific">Blyttiomyces helicus</name>
    <dbReference type="NCBI Taxonomy" id="388810"/>
    <lineage>
        <taxon>Eukaryota</taxon>
        <taxon>Fungi</taxon>
        <taxon>Fungi incertae sedis</taxon>
        <taxon>Chytridiomycota</taxon>
        <taxon>Chytridiomycota incertae sedis</taxon>
        <taxon>Chytridiomycetes</taxon>
        <taxon>Chytridiomycetes incertae sedis</taxon>
        <taxon>Blyttiomyces</taxon>
    </lineage>
</organism>